<evidence type="ECO:0008006" key="7">
    <source>
        <dbReference type="Google" id="ProtNLM"/>
    </source>
</evidence>
<organism evidence="5 6">
    <name type="scientific">Latilactobacillus curvatus</name>
    <name type="common">Lactobacillus curvatus</name>
    <dbReference type="NCBI Taxonomy" id="28038"/>
    <lineage>
        <taxon>Bacteria</taxon>
        <taxon>Bacillati</taxon>
        <taxon>Bacillota</taxon>
        <taxon>Bacilli</taxon>
        <taxon>Lactobacillales</taxon>
        <taxon>Lactobacillaceae</taxon>
        <taxon>Latilactobacillus</taxon>
    </lineage>
</organism>
<keyword evidence="6" id="KW-1185">Reference proteome</keyword>
<dbReference type="PANTHER" id="PTHR10353:SF36">
    <property type="entry name" value="LP05116P"/>
    <property type="match status" value="1"/>
</dbReference>
<evidence type="ECO:0000313" key="6">
    <source>
        <dbReference type="Proteomes" id="UP000825100"/>
    </source>
</evidence>
<dbReference type="EMBL" id="AP024685">
    <property type="protein sequence ID" value="BCX30477.1"/>
    <property type="molecule type" value="Genomic_DNA"/>
</dbReference>
<dbReference type="Proteomes" id="UP000825100">
    <property type="component" value="Chromosome"/>
</dbReference>
<dbReference type="PANTHER" id="PTHR10353">
    <property type="entry name" value="GLYCOSYL HYDROLASE"/>
    <property type="match status" value="1"/>
</dbReference>
<proteinExistence type="inferred from homology"/>
<keyword evidence="2" id="KW-0378">Hydrolase</keyword>
<reference evidence="5 6" key="1">
    <citation type="submission" date="2021-05" db="EMBL/GenBank/DDBJ databases">
        <title>Complete Genome Sequence of Latilactobacillus sp. Strain WDN19, a High D-Aspartate-producing Lactic Acid Bacterium Isolated from a Japanese Pickle.</title>
        <authorList>
            <person name="Kajitani K."/>
            <person name="Takahashi S."/>
        </authorList>
    </citation>
    <scope>NUCLEOTIDE SEQUENCE [LARGE SCALE GENOMIC DNA]</scope>
    <source>
        <strain evidence="5 6">WDN19</strain>
    </source>
</reference>
<dbReference type="InterPro" id="IPR001360">
    <property type="entry name" value="Glyco_hydro_1"/>
</dbReference>
<dbReference type="Pfam" id="PF00232">
    <property type="entry name" value="Glyco_hydro_1"/>
    <property type="match status" value="1"/>
</dbReference>
<dbReference type="Gene3D" id="3.20.20.80">
    <property type="entry name" value="Glycosidases"/>
    <property type="match status" value="1"/>
</dbReference>
<evidence type="ECO:0000256" key="2">
    <source>
        <dbReference type="ARBA" id="ARBA00022801"/>
    </source>
</evidence>
<accession>A0ABM7QU24</accession>
<sequence>MIDPFSYKEIEFPKKFMFGAATAGAQIEGNGHSHFDSPDYIEQKRKTGEPFTPAGMAADSWHHFDDDLALLTHMNLGLYRMSIEWSRIEVSPGKYDQVAVEKYVDELNKLKKAGLKICLTLHHFAHPVWFEEKGAFKTANGWCLSCDA</sequence>
<dbReference type="SUPFAM" id="SSF51445">
    <property type="entry name" value="(Trans)glycosidases"/>
    <property type="match status" value="1"/>
</dbReference>
<gene>
    <name evidence="5" type="ORF">LTWDN19_10440</name>
</gene>
<keyword evidence="3" id="KW-0326">Glycosidase</keyword>
<evidence type="ECO:0000313" key="5">
    <source>
        <dbReference type="EMBL" id="BCX30477.1"/>
    </source>
</evidence>
<evidence type="ECO:0000256" key="4">
    <source>
        <dbReference type="RuleBase" id="RU003690"/>
    </source>
</evidence>
<name>A0ABM7QU24_LATCU</name>
<dbReference type="InterPro" id="IPR017853">
    <property type="entry name" value="GH"/>
</dbReference>
<comment type="similarity">
    <text evidence="1 4">Belongs to the glycosyl hydrolase 1 family.</text>
</comment>
<protein>
    <recommendedName>
        <fullName evidence="7">Glycoside hydrolase family 1 protein</fullName>
    </recommendedName>
</protein>
<evidence type="ECO:0000256" key="1">
    <source>
        <dbReference type="ARBA" id="ARBA00010838"/>
    </source>
</evidence>
<dbReference type="RefSeq" id="WP_063486643.1">
    <property type="nucleotide sequence ID" value="NZ_AP024685.1"/>
</dbReference>
<evidence type="ECO:0000256" key="3">
    <source>
        <dbReference type="ARBA" id="ARBA00023295"/>
    </source>
</evidence>